<keyword evidence="2" id="KW-0012">Acyltransferase</keyword>
<dbReference type="SUPFAM" id="SSF55729">
    <property type="entry name" value="Acyl-CoA N-acyltransferases (Nat)"/>
    <property type="match status" value="1"/>
</dbReference>
<dbReference type="PANTHER" id="PTHR43792:SF8">
    <property type="entry name" value="[RIBOSOMAL PROTEIN US5]-ALANINE N-ACETYLTRANSFERASE"/>
    <property type="match status" value="1"/>
</dbReference>
<comment type="caution">
    <text evidence="5">The sequence shown here is derived from an EMBL/GenBank/DDBJ whole genome shotgun (WGS) entry which is preliminary data.</text>
</comment>
<comment type="similarity">
    <text evidence="3">Belongs to the acetyltransferase family. RimJ subfamily.</text>
</comment>
<protein>
    <submittedName>
        <fullName evidence="5">Ribosomal-protein-alanine N-acetyltransferase</fullName>
    </submittedName>
</protein>
<feature type="domain" description="N-acetyltransferase" evidence="4">
    <location>
        <begin position="2"/>
        <end position="166"/>
    </location>
</feature>
<dbReference type="EMBL" id="QLTK01000033">
    <property type="protein sequence ID" value="RAS20810.1"/>
    <property type="molecule type" value="Genomic_DNA"/>
</dbReference>
<dbReference type="GO" id="GO:0008999">
    <property type="term" value="F:protein-N-terminal-alanine acetyltransferase activity"/>
    <property type="evidence" value="ECO:0007669"/>
    <property type="project" value="TreeGrafter"/>
</dbReference>
<keyword evidence="1 5" id="KW-0808">Transferase</keyword>
<gene>
    <name evidence="5" type="ORF">BX591_1332</name>
</gene>
<reference evidence="5 6" key="1">
    <citation type="submission" date="2018-06" db="EMBL/GenBank/DDBJ databases">
        <title>Genomic Encyclopedia of Type Strains, Phase III (KMG-III): the genomes of soil and plant-associated and newly described type strains.</title>
        <authorList>
            <person name="Whitman W."/>
        </authorList>
    </citation>
    <scope>NUCLEOTIDE SEQUENCE [LARGE SCALE GENOMIC DNA]</scope>
    <source>
        <strain evidence="5 6">LMG 23644</strain>
    </source>
</reference>
<evidence type="ECO:0000256" key="3">
    <source>
        <dbReference type="ARBA" id="ARBA00038502"/>
    </source>
</evidence>
<dbReference type="PANTHER" id="PTHR43792">
    <property type="entry name" value="GNAT FAMILY, PUTATIVE (AFU_ORTHOLOGUE AFUA_3G00765)-RELATED-RELATED"/>
    <property type="match status" value="1"/>
</dbReference>
<dbReference type="GO" id="GO:0005737">
    <property type="term" value="C:cytoplasm"/>
    <property type="evidence" value="ECO:0007669"/>
    <property type="project" value="TreeGrafter"/>
</dbReference>
<dbReference type="InterPro" id="IPR016181">
    <property type="entry name" value="Acyl_CoA_acyltransferase"/>
</dbReference>
<dbReference type="PROSITE" id="PS51186">
    <property type="entry name" value="GNAT"/>
    <property type="match status" value="1"/>
</dbReference>
<evidence type="ECO:0000313" key="6">
    <source>
        <dbReference type="Proteomes" id="UP000248918"/>
    </source>
</evidence>
<name>A0A329BGL1_9BURK</name>
<dbReference type="Gene3D" id="3.40.630.30">
    <property type="match status" value="1"/>
</dbReference>
<dbReference type="InterPro" id="IPR051531">
    <property type="entry name" value="N-acetyltransferase"/>
</dbReference>
<dbReference type="Proteomes" id="UP000248918">
    <property type="component" value="Unassembled WGS sequence"/>
</dbReference>
<proteinExistence type="inferred from homology"/>
<evidence type="ECO:0000259" key="4">
    <source>
        <dbReference type="PROSITE" id="PS51186"/>
    </source>
</evidence>
<evidence type="ECO:0000313" key="5">
    <source>
        <dbReference type="EMBL" id="RAS20810.1"/>
    </source>
</evidence>
<evidence type="ECO:0000256" key="2">
    <source>
        <dbReference type="ARBA" id="ARBA00023315"/>
    </source>
</evidence>
<sequence>MVQIHPLILDDAEPLLQFELQNRAYFEHWINARDTGFYNIDSVKAAIETAQKETRDDKAYQFLVKRDEEIVGRINLTGVERRYYNKAMLGYRIGEQFAGHGYASKAVELALQTARADLKLWRVEATVRPENQASTRVLERNGFVAYGRATRSMRLHGVWYDLLHFERHLDGATVEAD</sequence>
<dbReference type="OrthoDB" id="9801656at2"/>
<dbReference type="AlphaFoldDB" id="A0A329BGL1"/>
<organism evidence="5 6">
    <name type="scientific">Paraburkholderia bryophila</name>
    <dbReference type="NCBI Taxonomy" id="420952"/>
    <lineage>
        <taxon>Bacteria</taxon>
        <taxon>Pseudomonadati</taxon>
        <taxon>Pseudomonadota</taxon>
        <taxon>Betaproteobacteria</taxon>
        <taxon>Burkholderiales</taxon>
        <taxon>Burkholderiaceae</taxon>
        <taxon>Paraburkholderia</taxon>
    </lineage>
</organism>
<dbReference type="Pfam" id="PF13302">
    <property type="entry name" value="Acetyltransf_3"/>
    <property type="match status" value="1"/>
</dbReference>
<evidence type="ECO:0000256" key="1">
    <source>
        <dbReference type="ARBA" id="ARBA00022679"/>
    </source>
</evidence>
<dbReference type="InterPro" id="IPR000182">
    <property type="entry name" value="GNAT_dom"/>
</dbReference>
<accession>A0A329BGL1</accession>
<dbReference type="RefSeq" id="WP_111935062.1">
    <property type="nucleotide sequence ID" value="NZ_CADFFP010000033.1"/>
</dbReference>